<evidence type="ECO:0000256" key="7">
    <source>
        <dbReference type="ARBA" id="ARBA00035120"/>
    </source>
</evidence>
<evidence type="ECO:0000256" key="3">
    <source>
        <dbReference type="ARBA" id="ARBA00022692"/>
    </source>
</evidence>
<comment type="catalytic activity">
    <reaction evidence="8">
        <text>fluoride(in) = fluoride(out)</text>
        <dbReference type="Rhea" id="RHEA:76159"/>
        <dbReference type="ChEBI" id="CHEBI:17051"/>
    </reaction>
    <physiologicalReaction direction="left-to-right" evidence="8">
        <dbReference type="Rhea" id="RHEA:76160"/>
    </physiologicalReaction>
</comment>
<feature type="transmembrane region" description="Helical" evidence="10">
    <location>
        <begin position="6"/>
        <end position="26"/>
    </location>
</feature>
<keyword evidence="10" id="KW-0479">Metal-binding</keyword>
<proteinExistence type="inferred from homology"/>
<evidence type="ECO:0000256" key="4">
    <source>
        <dbReference type="ARBA" id="ARBA00022989"/>
    </source>
</evidence>
<evidence type="ECO:0000256" key="5">
    <source>
        <dbReference type="ARBA" id="ARBA00023136"/>
    </source>
</evidence>
<comment type="activity regulation">
    <text evidence="10">Na(+) is not transported, but it plays an essential structural role and its presence is essential for fluoride channel function.</text>
</comment>
<keyword evidence="6 10" id="KW-0407">Ion channel</keyword>
<dbReference type="NCBIfam" id="TIGR00494">
    <property type="entry name" value="crcB"/>
    <property type="match status" value="1"/>
</dbReference>
<evidence type="ECO:0000256" key="2">
    <source>
        <dbReference type="ARBA" id="ARBA00022475"/>
    </source>
</evidence>
<evidence type="ECO:0000256" key="6">
    <source>
        <dbReference type="ARBA" id="ARBA00023303"/>
    </source>
</evidence>
<keyword evidence="10" id="KW-0813">Transport</keyword>
<protein>
    <recommendedName>
        <fullName evidence="10">Fluoride-specific ion channel FluC</fullName>
    </recommendedName>
</protein>
<dbReference type="EMBL" id="BAAARJ010000006">
    <property type="protein sequence ID" value="GAA2608273.1"/>
    <property type="molecule type" value="Genomic_DNA"/>
</dbReference>
<organism evidence="11 12">
    <name type="scientific">Streptomyces axinellae</name>
    <dbReference type="NCBI Taxonomy" id="552788"/>
    <lineage>
        <taxon>Bacteria</taxon>
        <taxon>Bacillati</taxon>
        <taxon>Actinomycetota</taxon>
        <taxon>Actinomycetes</taxon>
        <taxon>Kitasatosporales</taxon>
        <taxon>Streptomycetaceae</taxon>
        <taxon>Streptomyces</taxon>
    </lineage>
</organism>
<feature type="binding site" evidence="10">
    <location>
        <position position="79"/>
    </location>
    <ligand>
        <name>Na(+)</name>
        <dbReference type="ChEBI" id="CHEBI:29101"/>
        <note>structural</note>
    </ligand>
</feature>
<comment type="caution">
    <text evidence="11">The sequence shown here is derived from an EMBL/GenBank/DDBJ whole genome shotgun (WGS) entry which is preliminary data.</text>
</comment>
<evidence type="ECO:0000313" key="12">
    <source>
        <dbReference type="Proteomes" id="UP001501447"/>
    </source>
</evidence>
<keyword evidence="3 10" id="KW-0812">Transmembrane</keyword>
<feature type="binding site" evidence="10">
    <location>
        <position position="82"/>
    </location>
    <ligand>
        <name>Na(+)</name>
        <dbReference type="ChEBI" id="CHEBI:29101"/>
        <note>structural</note>
    </ligand>
</feature>
<keyword evidence="10" id="KW-0406">Ion transport</keyword>
<keyword evidence="10" id="KW-0915">Sodium</keyword>
<dbReference type="InterPro" id="IPR003691">
    <property type="entry name" value="FluC"/>
</dbReference>
<reference evidence="11 12" key="1">
    <citation type="journal article" date="2019" name="Int. J. Syst. Evol. Microbiol.">
        <title>The Global Catalogue of Microorganisms (GCM) 10K type strain sequencing project: providing services to taxonomists for standard genome sequencing and annotation.</title>
        <authorList>
            <consortium name="The Broad Institute Genomics Platform"/>
            <consortium name="The Broad Institute Genome Sequencing Center for Infectious Disease"/>
            <person name="Wu L."/>
            <person name="Ma J."/>
        </authorList>
    </citation>
    <scope>NUCLEOTIDE SEQUENCE [LARGE SCALE GENOMIC DNA]</scope>
    <source>
        <strain evidence="11 12">JCM 16373</strain>
    </source>
</reference>
<comment type="function">
    <text evidence="9 10">Fluoride-specific ion channel. Important for reducing fluoride concentration in the cell, thus reducing its toxicity.</text>
</comment>
<dbReference type="HAMAP" id="MF_00454">
    <property type="entry name" value="FluC"/>
    <property type="match status" value="1"/>
</dbReference>
<dbReference type="PANTHER" id="PTHR28259:SF1">
    <property type="entry name" value="FLUORIDE EXPORT PROTEIN 1-RELATED"/>
    <property type="match status" value="1"/>
</dbReference>
<name>A0ABN3Q0P0_9ACTN</name>
<sequence length="130" mass="13128">MTPVNPVNWALVVLGGMVGAPARYLLDRIVQSRHDSAFPWGTFLVNVVGSLILGTVTGALLAGALGSRTGLLLGTGLCGAFTTYSTFSYETLRLAESGARRYAAANVLAGVVAGVGAAYAGAALAGALWG</sequence>
<evidence type="ECO:0000256" key="9">
    <source>
        <dbReference type="ARBA" id="ARBA00049940"/>
    </source>
</evidence>
<evidence type="ECO:0000256" key="1">
    <source>
        <dbReference type="ARBA" id="ARBA00004651"/>
    </source>
</evidence>
<keyword evidence="2 10" id="KW-1003">Cell membrane</keyword>
<comment type="similarity">
    <text evidence="7 10">Belongs to the fluoride channel Fluc/FEX (TC 1.A.43) family.</text>
</comment>
<dbReference type="PANTHER" id="PTHR28259">
    <property type="entry name" value="FLUORIDE EXPORT PROTEIN 1-RELATED"/>
    <property type="match status" value="1"/>
</dbReference>
<comment type="subcellular location">
    <subcellularLocation>
        <location evidence="1 10">Cell membrane</location>
        <topology evidence="1 10">Multi-pass membrane protein</topology>
    </subcellularLocation>
</comment>
<evidence type="ECO:0000313" key="11">
    <source>
        <dbReference type="EMBL" id="GAA2608273.1"/>
    </source>
</evidence>
<gene>
    <name evidence="10" type="primary">fluC</name>
    <name evidence="10" type="synonym">crcB</name>
    <name evidence="11" type="ORF">GCM10009863_22100</name>
</gene>
<keyword evidence="5 10" id="KW-0472">Membrane</keyword>
<dbReference type="Proteomes" id="UP001501447">
    <property type="component" value="Unassembled WGS sequence"/>
</dbReference>
<feature type="transmembrane region" description="Helical" evidence="10">
    <location>
        <begin position="104"/>
        <end position="129"/>
    </location>
</feature>
<evidence type="ECO:0000256" key="10">
    <source>
        <dbReference type="HAMAP-Rule" id="MF_00454"/>
    </source>
</evidence>
<keyword evidence="4 10" id="KW-1133">Transmembrane helix</keyword>
<accession>A0ABN3Q0P0</accession>
<evidence type="ECO:0000256" key="8">
    <source>
        <dbReference type="ARBA" id="ARBA00035585"/>
    </source>
</evidence>
<dbReference type="Pfam" id="PF02537">
    <property type="entry name" value="CRCB"/>
    <property type="match status" value="1"/>
</dbReference>
<feature type="transmembrane region" description="Helical" evidence="10">
    <location>
        <begin position="71"/>
        <end position="92"/>
    </location>
</feature>
<keyword evidence="12" id="KW-1185">Reference proteome</keyword>
<feature type="transmembrane region" description="Helical" evidence="10">
    <location>
        <begin position="38"/>
        <end position="65"/>
    </location>
</feature>